<evidence type="ECO:0000256" key="1">
    <source>
        <dbReference type="ARBA" id="ARBA00004173"/>
    </source>
</evidence>
<feature type="binding site" evidence="9">
    <location>
        <position position="593"/>
    </location>
    <ligand>
        <name>Zn(2+)</name>
        <dbReference type="ChEBI" id="CHEBI:29105"/>
    </ligand>
</feature>
<feature type="active site" description="Proton acceptor" evidence="9">
    <location>
        <position position="560"/>
    </location>
</feature>
<evidence type="ECO:0000256" key="6">
    <source>
        <dbReference type="ARBA" id="ARBA00023027"/>
    </source>
</evidence>
<feature type="binding site" evidence="9">
    <location>
        <position position="571"/>
    </location>
    <ligand>
        <name>Zn(2+)</name>
        <dbReference type="ChEBI" id="CHEBI:29105"/>
    </ligand>
</feature>
<accession>A0ABQ0LBK2</accession>
<dbReference type="InterPro" id="IPR033130">
    <property type="entry name" value="RNase_T2_His_AS_2"/>
</dbReference>
<dbReference type="InterPro" id="IPR036430">
    <property type="entry name" value="RNase_T2-like_sf"/>
</dbReference>
<comment type="subcellular location">
    <subcellularLocation>
        <location evidence="1">Mitochondrion</location>
    </subcellularLocation>
</comment>
<keyword evidence="6" id="KW-0520">NAD</keyword>
<dbReference type="InterPro" id="IPR050134">
    <property type="entry name" value="NAD-dep_sirtuin_deacylases"/>
</dbReference>
<keyword evidence="9" id="KW-0479">Metal-binding</keyword>
<dbReference type="InterPro" id="IPR026590">
    <property type="entry name" value="Ssirtuin_cat_dom"/>
</dbReference>
<dbReference type="InterPro" id="IPR026591">
    <property type="entry name" value="Sirtuin_cat_small_dom_sf"/>
</dbReference>
<evidence type="ECO:0000256" key="5">
    <source>
        <dbReference type="ARBA" id="ARBA00022679"/>
    </source>
</evidence>
<keyword evidence="7" id="KW-0496">Mitochondrion</keyword>
<dbReference type="InterPro" id="IPR033697">
    <property type="entry name" value="Ribonuclease_T2_eukaryotic"/>
</dbReference>
<evidence type="ECO:0000313" key="15">
    <source>
        <dbReference type="Proteomes" id="UP000815677"/>
    </source>
</evidence>
<evidence type="ECO:0000256" key="8">
    <source>
        <dbReference type="ARBA" id="ARBA00023157"/>
    </source>
</evidence>
<gene>
    <name evidence="14" type="ORF">MCHLO_05854</name>
</gene>
<dbReference type="Gene3D" id="3.30.1600.10">
    <property type="entry name" value="SIR2/SIRT2 'Small Domain"/>
    <property type="match status" value="1"/>
</dbReference>
<keyword evidence="5" id="KW-0808">Transferase</keyword>
<dbReference type="Gene3D" id="3.90.730.10">
    <property type="entry name" value="Ribonuclease T2-like"/>
    <property type="match status" value="1"/>
</dbReference>
<keyword evidence="15" id="KW-1185">Reference proteome</keyword>
<comment type="similarity">
    <text evidence="3 10">Belongs to the RNase T2 family.</text>
</comment>
<feature type="binding site" evidence="9">
    <location>
        <position position="568"/>
    </location>
    <ligand>
        <name>Zn(2+)</name>
        <dbReference type="ChEBI" id="CHEBI:29105"/>
    </ligand>
</feature>
<evidence type="ECO:0000256" key="2">
    <source>
        <dbReference type="ARBA" id="ARBA00006924"/>
    </source>
</evidence>
<feature type="transmembrane region" description="Helical" evidence="12">
    <location>
        <begin position="111"/>
        <end position="135"/>
    </location>
</feature>
<feature type="binding site" evidence="9">
    <location>
        <position position="607"/>
    </location>
    <ligand>
        <name>Zn(2+)</name>
        <dbReference type="ChEBI" id="CHEBI:29105"/>
    </ligand>
</feature>
<feature type="region of interest" description="Disordered" evidence="11">
    <location>
        <begin position="762"/>
        <end position="790"/>
    </location>
</feature>
<dbReference type="SUPFAM" id="SSF52467">
    <property type="entry name" value="DHS-like NAD/FAD-binding domain"/>
    <property type="match status" value="1"/>
</dbReference>
<protein>
    <recommendedName>
        <fullName evidence="4">ribonuclease T2</fullName>
        <ecNumber evidence="4">4.6.1.19</ecNumber>
    </recommendedName>
</protein>
<sequence>MDVLFQSATIGGMLYLCYSGTRAFPSIADETRGGNSRLGSRSGPTHCGCDRFLPLSSTHDRALIMKRVARGGAVRRHAVNVSRLPPCAAAKTFIGALYISQQTPQHARRTFLSALSMLSVALLLAGAAASGVSAMQKVLNSYPNFQACTSQPSVFSCENTTAIRNTCCSPTPGCLVLQTQFWSTYTGLEKEGQLLPKDSWTIHGLWPDNADGSYNSYCDPKRQYDPTPDSSTTLPPYTGPSVETFIRDFGREDLLDFMNKYWINQGAPNVNFWAHEFSKHATCTSTFDVACYEPDYIEHMEVINFYDSVIRAWKQYPTYDMLASFGILPSNKTTYSLAQIENALTLQTGALPYLGCIANGTVLDEVWYFQHVYGTEQFGRFKGVNSTTKSSCLSTGIRYPERSVGSEHEVRALNDLSLAVAKCKKIVVVTGAGISCSSGIPDFRSSDGLYALVKEKYPDVVLKGRDLFDASLFRDSTSTAVFHTFIAQLKQSIDAAEPGPTHRFIHTLDAKKKLLRSYTQNIDGFEARVGLLGSASGEARSSGKGKSKLRTKDVKNVQLHGDIHRVRCRSCSAEYPYTPEHLAIFLDGDAPECPECLGRAEARATRCARPIKVGTLRPAIVLYDEPHPLGDEIGLIETADLTRKPDMLIIMGTSLKVHGLKKLVKEFAKAVHSQAPDTPVKGGKKAHMGKVVFVNRTPPSSEWSGIIDYHVEGTTDEWVGRVIKEWKAQRPADWEVQKTLVATESGDVSMSSPLNFKVVATTKSKGKKVDPKKKPHNEENVPPAHESTDMVLSTPDVGAALAKSSSSTYFTQPPLSPSKRRQTNSHYTPESSPSKRRTMSPMKGLEDGARGLLFGAPSKTSSSMDLDLFEDNEMNDLSMRSPEKPKPIVKLPRRVRSTVRVA</sequence>
<feature type="domain" description="Deacetylase sirtuin-type" evidence="13">
    <location>
        <begin position="406"/>
        <end position="735"/>
    </location>
</feature>
<dbReference type="InterPro" id="IPR003000">
    <property type="entry name" value="Sirtuin"/>
</dbReference>
<evidence type="ECO:0000256" key="12">
    <source>
        <dbReference type="SAM" id="Phobius"/>
    </source>
</evidence>
<evidence type="ECO:0000259" key="13">
    <source>
        <dbReference type="PROSITE" id="PS50305"/>
    </source>
</evidence>
<keyword evidence="12" id="KW-1133">Transmembrane helix</keyword>
<dbReference type="Pfam" id="PF00445">
    <property type="entry name" value="Ribonuclease_T2"/>
    <property type="match status" value="1"/>
</dbReference>
<dbReference type="InterPro" id="IPR001568">
    <property type="entry name" value="RNase_T2-like"/>
</dbReference>
<name>A0ABQ0LBK2_MYCCL</name>
<dbReference type="InterPro" id="IPR029035">
    <property type="entry name" value="DHS-like_NAD/FAD-binding_dom"/>
</dbReference>
<dbReference type="PANTHER" id="PTHR11085">
    <property type="entry name" value="NAD-DEPENDENT PROTEIN DEACYLASE SIRTUIN-5, MITOCHONDRIAL-RELATED"/>
    <property type="match status" value="1"/>
</dbReference>
<dbReference type="InterPro" id="IPR018188">
    <property type="entry name" value="RNase_T2_His_AS_1"/>
</dbReference>
<dbReference type="PROSITE" id="PS00530">
    <property type="entry name" value="RNASE_T2_1"/>
    <property type="match status" value="1"/>
</dbReference>
<evidence type="ECO:0000256" key="9">
    <source>
        <dbReference type="PROSITE-ProRule" id="PRU00236"/>
    </source>
</evidence>
<dbReference type="CDD" id="cd01061">
    <property type="entry name" value="RNase_T2_euk"/>
    <property type="match status" value="1"/>
</dbReference>
<dbReference type="PROSITE" id="PS50305">
    <property type="entry name" value="SIRTUIN"/>
    <property type="match status" value="1"/>
</dbReference>
<feature type="compositionally biased region" description="Polar residues" evidence="11">
    <location>
        <begin position="803"/>
        <end position="813"/>
    </location>
</feature>
<feature type="region of interest" description="Disordered" evidence="11">
    <location>
        <begin position="803"/>
        <end position="850"/>
    </location>
</feature>
<dbReference type="SUPFAM" id="SSF55895">
    <property type="entry name" value="Ribonuclease Rh-like"/>
    <property type="match status" value="1"/>
</dbReference>
<evidence type="ECO:0000313" key="14">
    <source>
        <dbReference type="EMBL" id="GAT48453.1"/>
    </source>
</evidence>
<keyword evidence="9" id="KW-0862">Zinc</keyword>
<dbReference type="PROSITE" id="PS00531">
    <property type="entry name" value="RNASE_T2_2"/>
    <property type="match status" value="1"/>
</dbReference>
<dbReference type="Gene3D" id="3.40.50.1220">
    <property type="entry name" value="TPP-binding domain"/>
    <property type="match status" value="1"/>
</dbReference>
<dbReference type="PANTHER" id="PTHR11085:SF8">
    <property type="entry name" value="NAD-DEPENDENT HISTONE DEACETYLASE HST3"/>
    <property type="match status" value="1"/>
</dbReference>
<keyword evidence="8" id="KW-1015">Disulfide bond</keyword>
<evidence type="ECO:0000256" key="4">
    <source>
        <dbReference type="ARBA" id="ARBA00012571"/>
    </source>
</evidence>
<organism evidence="14 15">
    <name type="scientific">Mycena chlorophos</name>
    <name type="common">Agaric fungus</name>
    <name type="synonym">Agaricus chlorophos</name>
    <dbReference type="NCBI Taxonomy" id="658473"/>
    <lineage>
        <taxon>Eukaryota</taxon>
        <taxon>Fungi</taxon>
        <taxon>Dikarya</taxon>
        <taxon>Basidiomycota</taxon>
        <taxon>Agaricomycotina</taxon>
        <taxon>Agaricomycetes</taxon>
        <taxon>Agaricomycetidae</taxon>
        <taxon>Agaricales</taxon>
        <taxon>Marasmiineae</taxon>
        <taxon>Mycenaceae</taxon>
        <taxon>Mycena</taxon>
    </lineage>
</organism>
<proteinExistence type="inferred from homology"/>
<evidence type="ECO:0000256" key="10">
    <source>
        <dbReference type="RuleBase" id="RU004328"/>
    </source>
</evidence>
<dbReference type="Pfam" id="PF02146">
    <property type="entry name" value="SIR2"/>
    <property type="match status" value="2"/>
</dbReference>
<dbReference type="EC" id="4.6.1.19" evidence="4"/>
<reference evidence="14" key="1">
    <citation type="submission" date="2014-09" db="EMBL/GenBank/DDBJ databases">
        <title>Genome sequence of the luminous mushroom Mycena chlorophos for searching fungal bioluminescence genes.</title>
        <authorList>
            <person name="Tanaka Y."/>
            <person name="Kasuga D."/>
            <person name="Oba Y."/>
            <person name="Hase S."/>
            <person name="Sato K."/>
            <person name="Oba Y."/>
            <person name="Sakakibara Y."/>
        </authorList>
    </citation>
    <scope>NUCLEOTIDE SEQUENCE</scope>
</reference>
<comment type="similarity">
    <text evidence="2">Belongs to the sirtuin family. Class I subfamily.</text>
</comment>
<evidence type="ECO:0000256" key="3">
    <source>
        <dbReference type="ARBA" id="ARBA00007469"/>
    </source>
</evidence>
<dbReference type="Proteomes" id="UP000815677">
    <property type="component" value="Unassembled WGS sequence"/>
</dbReference>
<evidence type="ECO:0000256" key="7">
    <source>
        <dbReference type="ARBA" id="ARBA00023128"/>
    </source>
</evidence>
<keyword evidence="12" id="KW-0812">Transmembrane</keyword>
<keyword evidence="12" id="KW-0472">Membrane</keyword>
<evidence type="ECO:0000256" key="11">
    <source>
        <dbReference type="SAM" id="MobiDB-lite"/>
    </source>
</evidence>
<feature type="compositionally biased region" description="Basic residues" evidence="11">
    <location>
        <begin position="764"/>
        <end position="775"/>
    </location>
</feature>
<dbReference type="EMBL" id="DF844587">
    <property type="protein sequence ID" value="GAT48453.1"/>
    <property type="molecule type" value="Genomic_DNA"/>
</dbReference>